<keyword evidence="6" id="KW-1185">Reference proteome</keyword>
<dbReference type="EMBL" id="FWXH01000006">
    <property type="protein sequence ID" value="SMC24011.1"/>
    <property type="molecule type" value="Genomic_DNA"/>
</dbReference>
<keyword evidence="2" id="KW-0547">Nucleotide-binding</keyword>
<dbReference type="GO" id="GO:0016887">
    <property type="term" value="F:ATP hydrolysis activity"/>
    <property type="evidence" value="ECO:0007669"/>
    <property type="project" value="InterPro"/>
</dbReference>
<evidence type="ECO:0000256" key="1">
    <source>
        <dbReference type="ARBA" id="ARBA00022448"/>
    </source>
</evidence>
<evidence type="ECO:0000313" key="5">
    <source>
        <dbReference type="EMBL" id="SMC24011.1"/>
    </source>
</evidence>
<evidence type="ECO:0000259" key="4">
    <source>
        <dbReference type="PROSITE" id="PS50893"/>
    </source>
</evidence>
<organism evidence="5 6">
    <name type="scientific">Clostridium acidisoli DSM 12555</name>
    <dbReference type="NCBI Taxonomy" id="1121291"/>
    <lineage>
        <taxon>Bacteria</taxon>
        <taxon>Bacillati</taxon>
        <taxon>Bacillota</taxon>
        <taxon>Clostridia</taxon>
        <taxon>Eubacteriales</taxon>
        <taxon>Clostridiaceae</taxon>
        <taxon>Clostridium</taxon>
    </lineage>
</organism>
<dbReference type="InterPro" id="IPR012340">
    <property type="entry name" value="NA-bd_OB-fold"/>
</dbReference>
<name>A0A1W1XKE7_9CLOT</name>
<proteinExistence type="predicted"/>
<reference evidence="5 6" key="1">
    <citation type="submission" date="2017-04" db="EMBL/GenBank/DDBJ databases">
        <authorList>
            <person name="Afonso C.L."/>
            <person name="Miller P.J."/>
            <person name="Scott M.A."/>
            <person name="Spackman E."/>
            <person name="Goraichik I."/>
            <person name="Dimitrov K.M."/>
            <person name="Suarez D.L."/>
            <person name="Swayne D.E."/>
        </authorList>
    </citation>
    <scope>NUCLEOTIDE SEQUENCE [LARGE SCALE GENOMIC DNA]</scope>
    <source>
        <strain evidence="5 6">DSM 12555</strain>
    </source>
</reference>
<feature type="domain" description="ABC transporter" evidence="4">
    <location>
        <begin position="3"/>
        <end position="233"/>
    </location>
</feature>
<keyword evidence="1" id="KW-0813">Transport</keyword>
<dbReference type="STRING" id="1121291.SAMN02745134_02065"/>
<sequence length="350" mass="39838">MDIHLEKISMKFASTLVINNIDFTVKSGELVSLLGPSGCGKSTTLSIIAGINKPTQGEIYFGDECITDKEPEERGIGMVFQNYALYPHMTVFKNIMFPLKMNKVNKEEAKKRVYDIAEIVQVEKLLDRKPKQLSGGQQQRVAIARALVKNPKVLLLDEPLSNLDARLRIEMREEIRRIQQKTGVTTIFVTHDQEEAMSISDNIIVMNDGKIQQYSRPEKLYNQPENIFTARFIGNPKINIIEGFKTDGKEIVIGIRAEDLHINQQKHMTRGKVTYIERMGRDMLVRIQKGDNVITAYAPKDLDINLNDEVGIGVNEHNIHWFEKASEKRITPPENYLKVLVKAFEGGKNE</sequence>
<dbReference type="Gene3D" id="2.40.50.140">
    <property type="entry name" value="Nucleic acid-binding proteins"/>
    <property type="match status" value="1"/>
</dbReference>
<keyword evidence="5" id="KW-0762">Sugar transport</keyword>
<dbReference type="InterPro" id="IPR003439">
    <property type="entry name" value="ABC_transporter-like_ATP-bd"/>
</dbReference>
<protein>
    <submittedName>
        <fullName evidence="5">Multiple sugar transport system ATP-binding protein</fullName>
    </submittedName>
</protein>
<dbReference type="RefSeq" id="WP_084115777.1">
    <property type="nucleotide sequence ID" value="NZ_FWXH01000006.1"/>
</dbReference>
<dbReference type="SUPFAM" id="SSF52540">
    <property type="entry name" value="P-loop containing nucleoside triphosphate hydrolases"/>
    <property type="match status" value="1"/>
</dbReference>
<dbReference type="SUPFAM" id="SSF50331">
    <property type="entry name" value="MOP-like"/>
    <property type="match status" value="1"/>
</dbReference>
<dbReference type="GO" id="GO:0005524">
    <property type="term" value="F:ATP binding"/>
    <property type="evidence" value="ECO:0007669"/>
    <property type="project" value="UniProtKB-KW"/>
</dbReference>
<dbReference type="FunFam" id="3.40.50.300:FF:000042">
    <property type="entry name" value="Maltose/maltodextrin ABC transporter, ATP-binding protein"/>
    <property type="match status" value="1"/>
</dbReference>
<dbReference type="OrthoDB" id="9802264at2"/>
<evidence type="ECO:0000313" key="6">
    <source>
        <dbReference type="Proteomes" id="UP000192468"/>
    </source>
</evidence>
<accession>A0A1W1XKE7</accession>
<dbReference type="PROSITE" id="PS50893">
    <property type="entry name" value="ABC_TRANSPORTER_2"/>
    <property type="match status" value="1"/>
</dbReference>
<dbReference type="InterPro" id="IPR047641">
    <property type="entry name" value="ABC_transpr_MalK/UgpC-like"/>
</dbReference>
<dbReference type="InterPro" id="IPR003593">
    <property type="entry name" value="AAA+_ATPase"/>
</dbReference>
<dbReference type="PROSITE" id="PS00211">
    <property type="entry name" value="ABC_TRANSPORTER_1"/>
    <property type="match status" value="1"/>
</dbReference>
<dbReference type="AlphaFoldDB" id="A0A1W1XKE7"/>
<dbReference type="InterPro" id="IPR008995">
    <property type="entry name" value="Mo/tungstate-bd_C_term_dom"/>
</dbReference>
<evidence type="ECO:0000256" key="2">
    <source>
        <dbReference type="ARBA" id="ARBA00022741"/>
    </source>
</evidence>
<dbReference type="SMART" id="SM00382">
    <property type="entry name" value="AAA"/>
    <property type="match status" value="1"/>
</dbReference>
<keyword evidence="3 5" id="KW-0067">ATP-binding</keyword>
<dbReference type="GO" id="GO:0140359">
    <property type="term" value="F:ABC-type transporter activity"/>
    <property type="evidence" value="ECO:0007669"/>
    <property type="project" value="UniProtKB-ARBA"/>
</dbReference>
<dbReference type="InterPro" id="IPR017871">
    <property type="entry name" value="ABC_transporter-like_CS"/>
</dbReference>
<dbReference type="Pfam" id="PF08402">
    <property type="entry name" value="TOBE_2"/>
    <property type="match status" value="1"/>
</dbReference>
<dbReference type="Pfam" id="PF00005">
    <property type="entry name" value="ABC_tran"/>
    <property type="match status" value="1"/>
</dbReference>
<dbReference type="PANTHER" id="PTHR43875:SF1">
    <property type="entry name" value="OSMOPROTECTIVE COMPOUNDS UPTAKE ATP-BINDING PROTEIN GGTA"/>
    <property type="match status" value="1"/>
</dbReference>
<dbReference type="Gene3D" id="3.40.50.300">
    <property type="entry name" value="P-loop containing nucleotide triphosphate hydrolases"/>
    <property type="match status" value="1"/>
</dbReference>
<dbReference type="InterPro" id="IPR027417">
    <property type="entry name" value="P-loop_NTPase"/>
</dbReference>
<dbReference type="InterPro" id="IPR013611">
    <property type="entry name" value="Transp-assoc_OB_typ2"/>
</dbReference>
<dbReference type="PANTHER" id="PTHR43875">
    <property type="entry name" value="MALTODEXTRIN IMPORT ATP-BINDING PROTEIN MSMX"/>
    <property type="match status" value="1"/>
</dbReference>
<evidence type="ECO:0000256" key="3">
    <source>
        <dbReference type="ARBA" id="ARBA00022840"/>
    </source>
</evidence>
<gene>
    <name evidence="5" type="ORF">SAMN02745134_02065</name>
</gene>
<dbReference type="GO" id="GO:0055052">
    <property type="term" value="C:ATP-binding cassette (ABC) transporter complex, substrate-binding subunit-containing"/>
    <property type="evidence" value="ECO:0007669"/>
    <property type="project" value="TreeGrafter"/>
</dbReference>
<dbReference type="Proteomes" id="UP000192468">
    <property type="component" value="Unassembled WGS sequence"/>
</dbReference>
<dbReference type="Gene3D" id="2.40.50.100">
    <property type="match status" value="1"/>
</dbReference>